<feature type="region of interest" description="Disordered" evidence="8">
    <location>
        <begin position="444"/>
        <end position="473"/>
    </location>
</feature>
<dbReference type="GO" id="GO:0098552">
    <property type="term" value="C:side of membrane"/>
    <property type="evidence" value="ECO:0007669"/>
    <property type="project" value="UniProtKB-KW"/>
</dbReference>
<keyword evidence="4" id="KW-0336">GPI-anchor</keyword>
<feature type="compositionally biased region" description="Basic and acidic residues" evidence="8">
    <location>
        <begin position="444"/>
        <end position="466"/>
    </location>
</feature>
<comment type="function">
    <text evidence="1">VSG forms a coat on the surface of the parasite. The trypanosome evades the immune response of the host by expressing a series of antigenically distinct VSGs from an estimated 1000 VSG genes.</text>
</comment>
<evidence type="ECO:0000256" key="4">
    <source>
        <dbReference type="ARBA" id="ARBA00022622"/>
    </source>
</evidence>
<feature type="chain" id="PRO_5012113852" evidence="9">
    <location>
        <begin position="22"/>
        <end position="490"/>
    </location>
</feature>
<reference evidence="11" key="1">
    <citation type="submission" date="2016-08" db="EMBL/GenBank/DDBJ databases">
        <title>VSG repertoire of Trypanosoma brucei EATRO 1125.</title>
        <authorList>
            <person name="Cross G.A."/>
        </authorList>
    </citation>
    <scope>NUCLEOTIDE SEQUENCE</scope>
    <source>
        <strain evidence="11">EATRO 1125</strain>
    </source>
</reference>
<evidence type="ECO:0000256" key="7">
    <source>
        <dbReference type="ARBA" id="ARBA00023288"/>
    </source>
</evidence>
<keyword evidence="3" id="KW-1003">Cell membrane</keyword>
<feature type="domain" description="Trypanosome variant surface glycoprotein A-type N-terminal" evidence="10">
    <location>
        <begin position="14"/>
        <end position="377"/>
    </location>
</feature>
<organism evidence="11">
    <name type="scientific">Trypanosoma brucei</name>
    <dbReference type="NCBI Taxonomy" id="5691"/>
    <lineage>
        <taxon>Eukaryota</taxon>
        <taxon>Discoba</taxon>
        <taxon>Euglenozoa</taxon>
        <taxon>Kinetoplastea</taxon>
        <taxon>Metakinetoplastina</taxon>
        <taxon>Trypanosomatida</taxon>
        <taxon>Trypanosomatidae</taxon>
        <taxon>Trypanosoma</taxon>
    </lineage>
</organism>
<dbReference type="VEuPathDB" id="TriTrypDB:Tb1125.Tb09.v4.0051"/>
<evidence type="ECO:0000256" key="1">
    <source>
        <dbReference type="ARBA" id="ARBA00002523"/>
    </source>
</evidence>
<keyword evidence="5" id="KW-0472">Membrane</keyword>
<keyword evidence="6" id="KW-0325">Glycoprotein</keyword>
<keyword evidence="9" id="KW-0732">Signal</keyword>
<evidence type="ECO:0000256" key="6">
    <source>
        <dbReference type="ARBA" id="ARBA00023180"/>
    </source>
</evidence>
<keyword evidence="7" id="KW-0449">Lipoprotein</keyword>
<dbReference type="GO" id="GO:0042783">
    <property type="term" value="P:symbiont-mediated evasion of host immune response"/>
    <property type="evidence" value="ECO:0007669"/>
    <property type="project" value="InterPro"/>
</dbReference>
<name>A0A1J0R5Y0_9TRYP</name>
<comment type="subcellular location">
    <subcellularLocation>
        <location evidence="2">Cell membrane</location>
        <topology evidence="2">Lipid-anchor</topology>
        <topology evidence="2">GPI-anchor</topology>
    </subcellularLocation>
</comment>
<evidence type="ECO:0000256" key="3">
    <source>
        <dbReference type="ARBA" id="ARBA00022475"/>
    </source>
</evidence>
<dbReference type="VEuPathDB" id="TriTrypDB:Tb927.4.5580"/>
<dbReference type="SUPFAM" id="SSF58087">
    <property type="entry name" value="Variant surface glycoprotein (N-terminal domain)"/>
    <property type="match status" value="1"/>
</dbReference>
<dbReference type="EMBL" id="KX699299">
    <property type="protein sequence ID" value="APD73255.1"/>
    <property type="molecule type" value="Genomic_DNA"/>
</dbReference>
<dbReference type="GO" id="GO:0005886">
    <property type="term" value="C:plasma membrane"/>
    <property type="evidence" value="ECO:0007669"/>
    <property type="project" value="UniProtKB-SubCell"/>
</dbReference>
<evidence type="ECO:0000259" key="10">
    <source>
        <dbReference type="Pfam" id="PF00913"/>
    </source>
</evidence>
<protein>
    <submittedName>
        <fullName evidence="11">Variant surface glycoprotein 1125.496</fullName>
    </submittedName>
</protein>
<dbReference type="Gene3D" id="1.10.470.10">
    <property type="entry name" value="Variant Surface Glycoprotein, subunit A, domain 2"/>
    <property type="match status" value="1"/>
</dbReference>
<dbReference type="Gene3D" id="4.10.110.20">
    <property type="entry name" value="Variant surface glycoprotein MITAT 1.2, VSG 221, C-terminal domain"/>
    <property type="match status" value="1"/>
</dbReference>
<feature type="region of interest" description="Disordered" evidence="8">
    <location>
        <begin position="394"/>
        <end position="420"/>
    </location>
</feature>
<evidence type="ECO:0000256" key="8">
    <source>
        <dbReference type="SAM" id="MobiDB-lite"/>
    </source>
</evidence>
<evidence type="ECO:0000256" key="5">
    <source>
        <dbReference type="ARBA" id="ARBA00023136"/>
    </source>
</evidence>
<dbReference type="VEuPathDB" id="TriTrypDB:Tb427_000039400"/>
<dbReference type="Pfam" id="PF00913">
    <property type="entry name" value="Trypan_glycop"/>
    <property type="match status" value="1"/>
</dbReference>
<accession>A0A1J0R5Y0</accession>
<sequence>MPKATYALVVQTLLLVSKVHQVQPTAGDAIKKKYWTALCDIAVDADKIAAKALHNLQQPATPGAESLRNLLRALVYNLANNTEPTSPGERMIWSHFAEEASAAIDFYKGDKPAKLITAVRDAARANGAILDWINTQHKVSTSSHGCLSGGDSGEAPAAGSAGMATIDAKCVPNWTAVTAEAAATTAVGLQGLQGTLGGQKGEGELANGGHGCNSNSANSAVKLLNGGTGTSVAGQSPTLVAGIFKLTGTSMAMDDLSNVATKQTTHPYVYHIVQAVKTAGETLATEDVSTIDRAKTSNSFKSVARVHLLGTKATDSRRDTEIPDKIQAVFGSPDKYTAIYSKNVDEMPLTNELTHDPNLKKLGDITDINDLMRLYFFFLDRLKSHVKDLTAQLEEAKRQQSPKSAKEKEKECHTKGQDKQEECEKLESQGCVFNKDGKDGEKCTLKKEVETELEKATTSEEGKDGKATNTTGSNSFVIKKTPLLLAFLLF</sequence>
<dbReference type="AlphaFoldDB" id="A0A1J0R5Y0"/>
<feature type="signal peptide" evidence="9">
    <location>
        <begin position="1"/>
        <end position="21"/>
    </location>
</feature>
<proteinExistence type="predicted"/>
<dbReference type="InterPro" id="IPR027446">
    <property type="entry name" value="VSG_C_dom_sf"/>
</dbReference>
<evidence type="ECO:0000256" key="2">
    <source>
        <dbReference type="ARBA" id="ARBA00004609"/>
    </source>
</evidence>
<evidence type="ECO:0000256" key="9">
    <source>
        <dbReference type="SAM" id="SignalP"/>
    </source>
</evidence>
<dbReference type="InterPro" id="IPR001812">
    <property type="entry name" value="Trypano_VSG_A_N_dom"/>
</dbReference>
<evidence type="ECO:0000313" key="11">
    <source>
        <dbReference type="EMBL" id="APD73255.1"/>
    </source>
</evidence>
<dbReference type="Gene3D" id="3.90.150.10">
    <property type="entry name" value="Variant Surface Glycoprotein, subunit A domain 1"/>
    <property type="match status" value="1"/>
</dbReference>
<dbReference type="SUPFAM" id="SSF118251">
    <property type="entry name" value="Variant surface glycoprotein MITAT 1.2, VSG 221, C-terminal domain"/>
    <property type="match status" value="1"/>
</dbReference>